<dbReference type="EMBL" id="JAHMHQ010000017">
    <property type="protein sequence ID" value="KAK1633500.1"/>
    <property type="molecule type" value="Genomic_DNA"/>
</dbReference>
<feature type="region of interest" description="Disordered" evidence="1">
    <location>
        <begin position="237"/>
        <end position="270"/>
    </location>
</feature>
<evidence type="ECO:0000256" key="1">
    <source>
        <dbReference type="SAM" id="MobiDB-lite"/>
    </source>
</evidence>
<dbReference type="GeneID" id="85479525"/>
<sequence length="438" mass="48799">MTVAPREGWLDLDEYGQRGFCRADTLHLLLEPLFHAGQRPVKVSLTVPVSRHTDEGNLGSENIYLNSRERQATVLKLAPTTGKRAFLSADGMKLGKPNARSSFHGDGSLTWSILVDPEHRPSLATFWRVITESGLIWRRRRLHGGRPFELHTHAMEFPAATNILMRDDALWSRGLSISRSTYVVARPRFNVASQQDEDGQTSIHTSRMRSWSLYHIGMTSHYGRRVTLMIQQKKADCDRPKTISKGKPSSRWPTPKYASRTAIPKDKHNKPPDFGLMTSYVAVERQNDSSRRPCLREAGSRTGSLQWHSLELTDAAAAVFLRNRNRLITPVCVCCCTESEKSEETANASELWMTGTFAWPTSKKLQTRVGSGLRGSSIALVAARSKTWLGAIPLSPAASLDTLRQAARTVGKLAGLCQDAGVPPSPGFWVKLFLIRDK</sequence>
<proteinExistence type="predicted"/>
<dbReference type="RefSeq" id="XP_060442107.1">
    <property type="nucleotide sequence ID" value="XM_060594663.1"/>
</dbReference>
<name>A0AAI9ZK61_9PEZI</name>
<accession>A0AAI9ZK61</accession>
<keyword evidence="3" id="KW-1185">Reference proteome</keyword>
<dbReference type="Proteomes" id="UP001243989">
    <property type="component" value="Unassembled WGS sequence"/>
</dbReference>
<comment type="caution">
    <text evidence="2">The sequence shown here is derived from an EMBL/GenBank/DDBJ whole genome shotgun (WGS) entry which is preliminary data.</text>
</comment>
<dbReference type="AlphaFoldDB" id="A0AAI9ZK61"/>
<organism evidence="2 3">
    <name type="scientific">Colletotrichum phormii</name>
    <dbReference type="NCBI Taxonomy" id="359342"/>
    <lineage>
        <taxon>Eukaryota</taxon>
        <taxon>Fungi</taxon>
        <taxon>Dikarya</taxon>
        <taxon>Ascomycota</taxon>
        <taxon>Pezizomycotina</taxon>
        <taxon>Sordariomycetes</taxon>
        <taxon>Hypocreomycetidae</taxon>
        <taxon>Glomerellales</taxon>
        <taxon>Glomerellaceae</taxon>
        <taxon>Colletotrichum</taxon>
        <taxon>Colletotrichum acutatum species complex</taxon>
    </lineage>
</organism>
<evidence type="ECO:0000313" key="3">
    <source>
        <dbReference type="Proteomes" id="UP001243989"/>
    </source>
</evidence>
<evidence type="ECO:0000313" key="2">
    <source>
        <dbReference type="EMBL" id="KAK1633500.1"/>
    </source>
</evidence>
<gene>
    <name evidence="2" type="ORF">BDP81DRAFT_473709</name>
</gene>
<reference evidence="2" key="1">
    <citation type="submission" date="2021-06" db="EMBL/GenBank/DDBJ databases">
        <title>Comparative genomics, transcriptomics and evolutionary studies reveal genomic signatures of adaptation to plant cell wall in hemibiotrophic fungi.</title>
        <authorList>
            <consortium name="DOE Joint Genome Institute"/>
            <person name="Baroncelli R."/>
            <person name="Diaz J.F."/>
            <person name="Benocci T."/>
            <person name="Peng M."/>
            <person name="Battaglia E."/>
            <person name="Haridas S."/>
            <person name="Andreopoulos W."/>
            <person name="Labutti K."/>
            <person name="Pangilinan J."/>
            <person name="Floch G.L."/>
            <person name="Makela M.R."/>
            <person name="Henrissat B."/>
            <person name="Grigoriev I.V."/>
            <person name="Crouch J.A."/>
            <person name="De Vries R.P."/>
            <person name="Sukno S.A."/>
            <person name="Thon M.R."/>
        </authorList>
    </citation>
    <scope>NUCLEOTIDE SEQUENCE</scope>
    <source>
        <strain evidence="2">CBS 102054</strain>
    </source>
</reference>
<protein>
    <submittedName>
        <fullName evidence="2">Uncharacterized protein</fullName>
    </submittedName>
</protein>